<protein>
    <submittedName>
        <fullName evidence="5">Calmodulin-beta-like</fullName>
    </submittedName>
</protein>
<feature type="domain" description="EF-hand" evidence="3">
    <location>
        <begin position="75"/>
        <end position="110"/>
    </location>
</feature>
<dbReference type="InterPro" id="IPR018247">
    <property type="entry name" value="EF_Hand_1_Ca_BS"/>
</dbReference>
<evidence type="ECO:0000256" key="2">
    <source>
        <dbReference type="ARBA" id="ARBA00022837"/>
    </source>
</evidence>
<dbReference type="CDD" id="cd00051">
    <property type="entry name" value="EFh"/>
    <property type="match status" value="2"/>
</dbReference>
<dbReference type="PROSITE" id="PS50222">
    <property type="entry name" value="EF_HAND_2"/>
    <property type="match status" value="4"/>
</dbReference>
<dbReference type="Gene3D" id="1.10.238.10">
    <property type="entry name" value="EF-hand"/>
    <property type="match status" value="3"/>
</dbReference>
<feature type="domain" description="EF-hand" evidence="3">
    <location>
        <begin position="112"/>
        <end position="147"/>
    </location>
</feature>
<feature type="domain" description="EF-hand" evidence="3">
    <location>
        <begin position="148"/>
        <end position="181"/>
    </location>
</feature>
<proteinExistence type="predicted"/>
<evidence type="ECO:0000256" key="1">
    <source>
        <dbReference type="ARBA" id="ARBA00022737"/>
    </source>
</evidence>
<dbReference type="Pfam" id="PF13499">
    <property type="entry name" value="EF-hand_7"/>
    <property type="match status" value="2"/>
</dbReference>
<keyword evidence="2" id="KW-0106">Calcium</keyword>
<organism evidence="4 5">
    <name type="scientific">Sipha flava</name>
    <name type="common">yellow sugarcane aphid</name>
    <dbReference type="NCBI Taxonomy" id="143950"/>
    <lineage>
        <taxon>Eukaryota</taxon>
        <taxon>Metazoa</taxon>
        <taxon>Ecdysozoa</taxon>
        <taxon>Arthropoda</taxon>
        <taxon>Hexapoda</taxon>
        <taxon>Insecta</taxon>
        <taxon>Pterygota</taxon>
        <taxon>Neoptera</taxon>
        <taxon>Paraneoptera</taxon>
        <taxon>Hemiptera</taxon>
        <taxon>Sternorrhyncha</taxon>
        <taxon>Aphidomorpha</taxon>
        <taxon>Aphidoidea</taxon>
        <taxon>Aphididae</taxon>
        <taxon>Sipha</taxon>
    </lineage>
</organism>
<dbReference type="InterPro" id="IPR050145">
    <property type="entry name" value="Centrin_CML-like"/>
</dbReference>
<dbReference type="GO" id="GO:0005509">
    <property type="term" value="F:calcium ion binding"/>
    <property type="evidence" value="ECO:0007669"/>
    <property type="project" value="InterPro"/>
</dbReference>
<dbReference type="InterPro" id="IPR002048">
    <property type="entry name" value="EF_hand_dom"/>
</dbReference>
<name>A0A8B8FI64_9HEMI</name>
<dbReference type="GeneID" id="112683420"/>
<dbReference type="PANTHER" id="PTHR23050">
    <property type="entry name" value="CALCIUM BINDING PROTEIN"/>
    <property type="match status" value="1"/>
</dbReference>
<reference evidence="5" key="1">
    <citation type="submission" date="2025-08" db="UniProtKB">
        <authorList>
            <consortium name="RefSeq"/>
        </authorList>
    </citation>
    <scope>IDENTIFICATION</scope>
    <source>
        <tissue evidence="5">Whole body</tissue>
    </source>
</reference>
<dbReference type="SMART" id="SM00054">
    <property type="entry name" value="EFh"/>
    <property type="match status" value="4"/>
</dbReference>
<evidence type="ECO:0000259" key="3">
    <source>
        <dbReference type="PROSITE" id="PS50222"/>
    </source>
</evidence>
<evidence type="ECO:0000313" key="4">
    <source>
        <dbReference type="Proteomes" id="UP000694846"/>
    </source>
</evidence>
<gene>
    <name evidence="5" type="primary">LOC112683420</name>
</gene>
<evidence type="ECO:0000313" key="5">
    <source>
        <dbReference type="RefSeq" id="XP_025410247.1"/>
    </source>
</evidence>
<keyword evidence="1" id="KW-0677">Repeat</keyword>
<dbReference type="Proteomes" id="UP000694846">
    <property type="component" value="Unplaced"/>
</dbReference>
<accession>A0A8B8FI64</accession>
<dbReference type="SUPFAM" id="SSF47473">
    <property type="entry name" value="EF-hand"/>
    <property type="match status" value="1"/>
</dbReference>
<dbReference type="RefSeq" id="XP_025410247.1">
    <property type="nucleotide sequence ID" value="XM_025554462.1"/>
</dbReference>
<dbReference type="AlphaFoldDB" id="A0A8B8FI64"/>
<keyword evidence="4" id="KW-1185">Reference proteome</keyword>
<dbReference type="OrthoDB" id="26525at2759"/>
<sequence>MSSKKGESDRYINEYSRIRKLTSRYDIRTQSNEFGLSEDQVAEFKEAFMLFDKDHDGCITEAELGVVMRSLGQRPTETDLRGMVKEVDQDGNGSIEFNEFILMMARKLKASDGEEEMHHAFKVFDKNGDGFITFDELKRVMNCIGERLTDEEIEDMIKEADLNGDKKIDYKEFITIITSKK</sequence>
<dbReference type="PROSITE" id="PS00018">
    <property type="entry name" value="EF_HAND_1"/>
    <property type="match status" value="4"/>
</dbReference>
<feature type="domain" description="EF-hand" evidence="3">
    <location>
        <begin position="39"/>
        <end position="74"/>
    </location>
</feature>
<dbReference type="GO" id="GO:0072686">
    <property type="term" value="C:mitotic spindle"/>
    <property type="evidence" value="ECO:0007669"/>
    <property type="project" value="UniProtKB-ARBA"/>
</dbReference>
<dbReference type="FunFam" id="1.10.238.10:FF:000527">
    <property type="entry name" value="Calmodulin-3"/>
    <property type="match status" value="1"/>
</dbReference>
<dbReference type="InterPro" id="IPR011992">
    <property type="entry name" value="EF-hand-dom_pair"/>
</dbReference>